<accession>A0A7Z0TZ62</accession>
<dbReference type="Proteomes" id="UP000589896">
    <property type="component" value="Unassembled WGS sequence"/>
</dbReference>
<sequence>MQDLDDGSPAVLRLDGADRSPPMVTGALNVWSAPCGMPLNARFAGAPYVVWFAGFVTRICYENDGCEYFEFRGRLSVVREDGARTARPVTGRCGC</sequence>
<comment type="caution">
    <text evidence="1">The sequence shown here is derived from an EMBL/GenBank/DDBJ whole genome shotgun (WGS) entry which is preliminary data.</text>
</comment>
<proteinExistence type="predicted"/>
<dbReference type="EMBL" id="JACCJZ010000010">
    <property type="protein sequence ID" value="NYZ61898.1"/>
    <property type="molecule type" value="Genomic_DNA"/>
</dbReference>
<dbReference type="AlphaFoldDB" id="A0A7Z0TZ62"/>
<name>A0A7Z0TZ62_9GAMM</name>
<reference evidence="1 2" key="1">
    <citation type="submission" date="2020-07" db="EMBL/GenBank/DDBJ databases">
        <title>isolation of Luteimonas sp. SJ-16.</title>
        <authorList>
            <person name="Huang X.-X."/>
            <person name="Xu L."/>
            <person name="Sun J.-Q."/>
        </authorList>
    </citation>
    <scope>NUCLEOTIDE SEQUENCE [LARGE SCALE GENOMIC DNA]</scope>
    <source>
        <strain evidence="1 2">SJ-16</strain>
    </source>
</reference>
<evidence type="ECO:0000313" key="1">
    <source>
        <dbReference type="EMBL" id="NYZ61898.1"/>
    </source>
</evidence>
<keyword evidence="2" id="KW-1185">Reference proteome</keyword>
<evidence type="ECO:0000313" key="2">
    <source>
        <dbReference type="Proteomes" id="UP000589896"/>
    </source>
</evidence>
<gene>
    <name evidence="1" type="ORF">H0E82_03835</name>
</gene>
<dbReference type="RefSeq" id="WP_180543979.1">
    <property type="nucleotide sequence ID" value="NZ_JACCJZ010000010.1"/>
</dbReference>
<organism evidence="1 2">
    <name type="scientific">Luteimonas deserti</name>
    <dbReference type="NCBI Taxonomy" id="2752306"/>
    <lineage>
        <taxon>Bacteria</taxon>
        <taxon>Pseudomonadati</taxon>
        <taxon>Pseudomonadota</taxon>
        <taxon>Gammaproteobacteria</taxon>
        <taxon>Lysobacterales</taxon>
        <taxon>Lysobacteraceae</taxon>
        <taxon>Luteimonas</taxon>
    </lineage>
</organism>
<protein>
    <submittedName>
        <fullName evidence="1">Uncharacterized protein</fullName>
    </submittedName>
</protein>